<accession>A0A6G8PTU8</accession>
<dbReference type="EMBL" id="CP045121">
    <property type="protein sequence ID" value="QIN77938.1"/>
    <property type="molecule type" value="Genomic_DNA"/>
</dbReference>
<dbReference type="KEGG" id="rmar:GBA65_04730"/>
<dbReference type="RefSeq" id="WP_166395614.1">
    <property type="nucleotide sequence ID" value="NZ_CP045121.1"/>
</dbReference>
<sequence>MESLHKLETAGDGVRLVANSGELALVFGQGVWEALGKLSLPLEPTEDELAELESLKAGLAEHAGQNGFATVVEDVPCGASPERFDLVLRPSGPFALTTGYVFAPVVRREQVARLEACLSGETFVEGAYLVGAVAEEGAFSGGGGDEGVKVLSVRGRSCSSSRFELAPELWRVLSEDLGWRNVELVAPVGSER</sequence>
<name>A0A6G8PTU8_9ACTN</name>
<dbReference type="Proteomes" id="UP000502706">
    <property type="component" value="Chromosome"/>
</dbReference>
<dbReference type="AlphaFoldDB" id="A0A6G8PTU8"/>
<proteinExistence type="predicted"/>
<gene>
    <name evidence="1" type="ORF">GBA65_04730</name>
</gene>
<organism evidence="1 2">
    <name type="scientific">Rubrobacter marinus</name>
    <dbReference type="NCBI Taxonomy" id="2653852"/>
    <lineage>
        <taxon>Bacteria</taxon>
        <taxon>Bacillati</taxon>
        <taxon>Actinomycetota</taxon>
        <taxon>Rubrobacteria</taxon>
        <taxon>Rubrobacterales</taxon>
        <taxon>Rubrobacteraceae</taxon>
        <taxon>Rubrobacter</taxon>
    </lineage>
</organism>
<evidence type="ECO:0000313" key="2">
    <source>
        <dbReference type="Proteomes" id="UP000502706"/>
    </source>
</evidence>
<protein>
    <submittedName>
        <fullName evidence="1">Uncharacterized protein</fullName>
    </submittedName>
</protein>
<reference evidence="1 2" key="1">
    <citation type="submission" date="2019-10" db="EMBL/GenBank/DDBJ databases">
        <title>Rubrobacter sp nov SCSIO 52915 isolated from a deep-sea sediment in the South China Sea.</title>
        <authorList>
            <person name="Chen R.W."/>
        </authorList>
    </citation>
    <scope>NUCLEOTIDE SEQUENCE [LARGE SCALE GENOMIC DNA]</scope>
    <source>
        <strain evidence="1 2">SCSIO 52915</strain>
    </source>
</reference>
<keyword evidence="2" id="KW-1185">Reference proteome</keyword>
<evidence type="ECO:0000313" key="1">
    <source>
        <dbReference type="EMBL" id="QIN77938.1"/>
    </source>
</evidence>